<feature type="domain" description="Histidine kinase/HSP90-like ATPase" evidence="6">
    <location>
        <begin position="301"/>
        <end position="387"/>
    </location>
</feature>
<dbReference type="Pfam" id="PF04024">
    <property type="entry name" value="PspC"/>
    <property type="match status" value="1"/>
</dbReference>
<dbReference type="HOGENOM" id="CLU_036172_0_0_11"/>
<keyword evidence="4" id="KW-1133">Transmembrane helix</keyword>
<dbReference type="GO" id="GO:0016301">
    <property type="term" value="F:kinase activity"/>
    <property type="evidence" value="ECO:0007669"/>
    <property type="project" value="UniProtKB-KW"/>
</dbReference>
<proteinExistence type="predicted"/>
<dbReference type="Proteomes" id="UP000325763">
    <property type="component" value="Chromosome"/>
</dbReference>
<protein>
    <submittedName>
        <fullName evidence="8">ATP-binding protein</fullName>
    </submittedName>
    <submittedName>
        <fullName evidence="7">Histidine kinase</fullName>
    </submittedName>
</protein>
<evidence type="ECO:0000313" key="8">
    <source>
        <dbReference type="EMBL" id="QEV43389.1"/>
    </source>
</evidence>
<evidence type="ECO:0000256" key="2">
    <source>
        <dbReference type="ARBA" id="ARBA00022777"/>
    </source>
</evidence>
<dbReference type="EMBL" id="CP009313">
    <property type="protein sequence ID" value="AJE42092.1"/>
    <property type="molecule type" value="Genomic_DNA"/>
</dbReference>
<dbReference type="KEGG" id="snq:CP978_20515"/>
<feature type="transmembrane region" description="Helical" evidence="4">
    <location>
        <begin position="105"/>
        <end position="124"/>
    </location>
</feature>
<evidence type="ECO:0000256" key="3">
    <source>
        <dbReference type="ARBA" id="ARBA00023012"/>
    </source>
</evidence>
<keyword evidence="3" id="KW-0902">Two-component regulatory system</keyword>
<dbReference type="Pfam" id="PF13581">
    <property type="entry name" value="HATPase_c_2"/>
    <property type="match status" value="1"/>
</dbReference>
<reference evidence="9" key="1">
    <citation type="submission" date="2014-09" db="EMBL/GenBank/DDBJ databases">
        <title>Sequence of the Streptomyces nodosus genome.</title>
        <authorList>
            <person name="Sweeney P."/>
            <person name="Stephens N."/>
            <person name="Murphy C."/>
            <person name="Caffrey P."/>
        </authorList>
    </citation>
    <scope>NUCLEOTIDE SEQUENCE [LARGE SCALE GENOMIC DNA]</scope>
    <source>
        <strain evidence="9">ATCC 14899</strain>
    </source>
</reference>
<sequence>MPDASTAPLADPWAPRKLYRSSDGRWLGGVARGLAGHLGLPVIWVRLVFIGLMTADGLGALVYAAFWFFVPLGVGGVDDRRPPPLVTTETQDGRRRLVARRPDRGQIVALLLMVVLALTFVGSVNMGGGAKAYLIPAVLVAAGVALVWRQADNARRARWMEVGGRRRTLTLLRSAAGVLLVTAGVSAIFVLQGSTAHLGSVLQATLAVLVGITLLAGPYVIRMTQDLSEERLMRIRAQERAEVAAHVHDSVLHTLTLIQRNAENAGEVRRLARAQERDLRAWLYKPEGTGKDEDEQPATLAEAVRRNAAEVEDKHGVPIEVVVVGDCPLDERLGAQMQAAREAMVNAAKYGGEGGAVQVYAEVEGRSVFVSVRDRGPGFDLDAIPADRMGVRESIIGRMERNGGTARLRAVPDGGTEVELEMERVEETA</sequence>
<feature type="transmembrane region" description="Helical" evidence="4">
    <location>
        <begin position="130"/>
        <end position="148"/>
    </location>
</feature>
<dbReference type="EMBL" id="CP023747">
    <property type="protein sequence ID" value="QEV43389.1"/>
    <property type="molecule type" value="Genomic_DNA"/>
</dbReference>
<dbReference type="InterPro" id="IPR036890">
    <property type="entry name" value="HATPase_C_sf"/>
</dbReference>
<dbReference type="OrthoDB" id="3534856at2"/>
<evidence type="ECO:0000313" key="9">
    <source>
        <dbReference type="Proteomes" id="UP000031526"/>
    </source>
</evidence>
<dbReference type="STRING" id="40318.SNOD_20180"/>
<dbReference type="InterPro" id="IPR050482">
    <property type="entry name" value="Sensor_HK_TwoCompSys"/>
</dbReference>
<feature type="transmembrane region" description="Helical" evidence="4">
    <location>
        <begin position="43"/>
        <end position="70"/>
    </location>
</feature>
<organism evidence="7 9">
    <name type="scientific">Streptomyces nodosus</name>
    <dbReference type="NCBI Taxonomy" id="40318"/>
    <lineage>
        <taxon>Bacteria</taxon>
        <taxon>Bacillati</taxon>
        <taxon>Actinomycetota</taxon>
        <taxon>Actinomycetes</taxon>
        <taxon>Kitasatosporales</taxon>
        <taxon>Streptomycetaceae</taxon>
        <taxon>Streptomyces</taxon>
    </lineage>
</organism>
<accession>A0A0B5DPU2</accession>
<dbReference type="PANTHER" id="PTHR24421:SF61">
    <property type="entry name" value="OXYGEN SENSOR HISTIDINE KINASE NREB"/>
    <property type="match status" value="1"/>
</dbReference>
<dbReference type="InterPro" id="IPR003594">
    <property type="entry name" value="HATPase_dom"/>
</dbReference>
<reference evidence="8 10" key="3">
    <citation type="submission" date="2017-09" db="EMBL/GenBank/DDBJ databases">
        <title>Streptomyces genome completion.</title>
        <authorList>
            <person name="Lee N."/>
            <person name="Cho B.-K."/>
        </authorList>
    </citation>
    <scope>NUCLEOTIDE SEQUENCE [LARGE SCALE GENOMIC DNA]</scope>
    <source>
        <strain evidence="8 10">ATCC 14899</strain>
    </source>
</reference>
<name>A0A0B5DPU2_9ACTN</name>
<evidence type="ECO:0000259" key="6">
    <source>
        <dbReference type="Pfam" id="PF13581"/>
    </source>
</evidence>
<dbReference type="GO" id="GO:0005524">
    <property type="term" value="F:ATP binding"/>
    <property type="evidence" value="ECO:0007669"/>
    <property type="project" value="UniProtKB-KW"/>
</dbReference>
<evidence type="ECO:0000313" key="7">
    <source>
        <dbReference type="EMBL" id="AJE42092.1"/>
    </source>
</evidence>
<gene>
    <name evidence="8" type="ORF">CP978_20515</name>
    <name evidence="7" type="ORF">SNOD_20180</name>
</gene>
<evidence type="ECO:0000256" key="4">
    <source>
        <dbReference type="SAM" id="Phobius"/>
    </source>
</evidence>
<dbReference type="Gene3D" id="3.30.565.10">
    <property type="entry name" value="Histidine kinase-like ATPase, C-terminal domain"/>
    <property type="match status" value="1"/>
</dbReference>
<evidence type="ECO:0000259" key="5">
    <source>
        <dbReference type="Pfam" id="PF04024"/>
    </source>
</evidence>
<dbReference type="SUPFAM" id="SSF55874">
    <property type="entry name" value="ATPase domain of HSP90 chaperone/DNA topoisomerase II/histidine kinase"/>
    <property type="match status" value="1"/>
</dbReference>
<dbReference type="RefSeq" id="WP_043449082.1">
    <property type="nucleotide sequence ID" value="NZ_CP009313.1"/>
</dbReference>
<keyword evidence="9" id="KW-1185">Reference proteome</keyword>
<reference evidence="7 9" key="2">
    <citation type="journal article" date="2016" name="Appl. Microbiol. Biotechnol.">
        <title>Exploiting the genome sequence of Streptomyces nodosus for enhanced antibiotic production.</title>
        <authorList>
            <person name="Sweeney P."/>
            <person name="Murphy C.D."/>
            <person name="Caffrey P."/>
        </authorList>
    </citation>
    <scope>NUCLEOTIDE SEQUENCE [LARGE SCALE GENOMIC DNA]</scope>
    <source>
        <strain evidence="7 9">ATCC 14899</strain>
    </source>
</reference>
<keyword evidence="8" id="KW-0547">Nucleotide-binding</keyword>
<keyword evidence="4" id="KW-0812">Transmembrane</keyword>
<evidence type="ECO:0000313" key="10">
    <source>
        <dbReference type="Proteomes" id="UP000325763"/>
    </source>
</evidence>
<evidence type="ECO:0000256" key="1">
    <source>
        <dbReference type="ARBA" id="ARBA00022679"/>
    </source>
</evidence>
<feature type="domain" description="Phage shock protein PspC N-terminal" evidence="5">
    <location>
        <begin position="16"/>
        <end position="71"/>
    </location>
</feature>
<dbReference type="AlphaFoldDB" id="A0A0B5DPU2"/>
<feature type="transmembrane region" description="Helical" evidence="4">
    <location>
        <begin position="169"/>
        <end position="189"/>
    </location>
</feature>
<keyword evidence="1" id="KW-0808">Transferase</keyword>
<feature type="transmembrane region" description="Helical" evidence="4">
    <location>
        <begin position="201"/>
        <end position="221"/>
    </location>
</feature>
<dbReference type="InterPro" id="IPR007168">
    <property type="entry name" value="Phageshock_PspC_N"/>
</dbReference>
<dbReference type="PANTHER" id="PTHR24421">
    <property type="entry name" value="NITRATE/NITRITE SENSOR PROTEIN NARX-RELATED"/>
    <property type="match status" value="1"/>
</dbReference>
<dbReference type="Proteomes" id="UP000031526">
    <property type="component" value="Chromosome"/>
</dbReference>
<keyword evidence="2 7" id="KW-0418">Kinase</keyword>
<keyword evidence="4" id="KW-0472">Membrane</keyword>
<keyword evidence="8" id="KW-0067">ATP-binding</keyword>
<dbReference type="GO" id="GO:0000160">
    <property type="term" value="P:phosphorelay signal transduction system"/>
    <property type="evidence" value="ECO:0007669"/>
    <property type="project" value="UniProtKB-KW"/>
</dbReference>